<dbReference type="Pfam" id="PF13561">
    <property type="entry name" value="adh_short_C2"/>
    <property type="match status" value="1"/>
</dbReference>
<dbReference type="PRINTS" id="PR00080">
    <property type="entry name" value="SDRFAMILY"/>
</dbReference>
<reference evidence="3" key="2">
    <citation type="submission" date="2017-05" db="UniProtKB">
        <authorList>
            <consortium name="EnsemblMetazoa"/>
        </authorList>
    </citation>
    <scope>IDENTIFICATION</scope>
</reference>
<dbReference type="KEGG" id="aqu:100637653"/>
<accession>A0A1X7VWG8</accession>
<dbReference type="PANTHER" id="PTHR43943:SF2">
    <property type="entry name" value="DEHYDROGENASE_REDUCTASE 4"/>
    <property type="match status" value="1"/>
</dbReference>
<dbReference type="STRING" id="400682.A0A1X7VWG8"/>
<dbReference type="AlphaFoldDB" id="A0A1X7VWG8"/>
<dbReference type="eggNOG" id="KOG0725">
    <property type="taxonomic scope" value="Eukaryota"/>
</dbReference>
<dbReference type="Proteomes" id="UP000007879">
    <property type="component" value="Unassembled WGS sequence"/>
</dbReference>
<evidence type="ECO:0000313" key="3">
    <source>
        <dbReference type="EnsemblMetazoa" id="Aqu2.1.44211_001"/>
    </source>
</evidence>
<proteinExistence type="inferred from homology"/>
<protein>
    <recommendedName>
        <fullName evidence="5">Dehydrogenase/reductase SDR family member 4</fullName>
    </recommendedName>
</protein>
<evidence type="ECO:0000256" key="1">
    <source>
        <dbReference type="ARBA" id="ARBA00006484"/>
    </source>
</evidence>
<dbReference type="SUPFAM" id="SSF51735">
    <property type="entry name" value="NAD(P)-binding Rossmann-fold domains"/>
    <property type="match status" value="1"/>
</dbReference>
<evidence type="ECO:0008006" key="5">
    <source>
        <dbReference type="Google" id="ProtNLM"/>
    </source>
</evidence>
<dbReference type="PANTHER" id="PTHR43943">
    <property type="entry name" value="DEHYDROGENASE/REDUCTASE (SDR FAMILY) MEMBER 4"/>
    <property type="match status" value="1"/>
</dbReference>
<dbReference type="NCBIfam" id="NF005559">
    <property type="entry name" value="PRK07231.1"/>
    <property type="match status" value="1"/>
</dbReference>
<reference evidence="4" key="1">
    <citation type="journal article" date="2010" name="Nature">
        <title>The Amphimedon queenslandica genome and the evolution of animal complexity.</title>
        <authorList>
            <person name="Srivastava M."/>
            <person name="Simakov O."/>
            <person name="Chapman J."/>
            <person name="Fahey B."/>
            <person name="Gauthier M.E."/>
            <person name="Mitros T."/>
            <person name="Richards G.S."/>
            <person name="Conaco C."/>
            <person name="Dacre M."/>
            <person name="Hellsten U."/>
            <person name="Larroux C."/>
            <person name="Putnam N.H."/>
            <person name="Stanke M."/>
            <person name="Adamska M."/>
            <person name="Darling A."/>
            <person name="Degnan S.M."/>
            <person name="Oakley T.H."/>
            <person name="Plachetzki D.C."/>
            <person name="Zhai Y."/>
            <person name="Adamski M."/>
            <person name="Calcino A."/>
            <person name="Cummins S.F."/>
            <person name="Goodstein D.M."/>
            <person name="Harris C."/>
            <person name="Jackson D.J."/>
            <person name="Leys S.P."/>
            <person name="Shu S."/>
            <person name="Woodcroft B.J."/>
            <person name="Vervoort M."/>
            <person name="Kosik K.S."/>
            <person name="Manning G."/>
            <person name="Degnan B.M."/>
            <person name="Rokhsar D.S."/>
        </authorList>
    </citation>
    <scope>NUCLEOTIDE SEQUENCE [LARGE SCALE GENOMIC DNA]</scope>
</reference>
<dbReference type="InterPro" id="IPR020904">
    <property type="entry name" value="Sc_DH/Rdtase_CS"/>
</dbReference>
<dbReference type="PRINTS" id="PR00081">
    <property type="entry name" value="GDHRDH"/>
</dbReference>
<comment type="similarity">
    <text evidence="1">Belongs to the short-chain dehydrogenases/reductases (SDR) family.</text>
</comment>
<dbReference type="Gene3D" id="3.40.50.720">
    <property type="entry name" value="NAD(P)-binding Rossmann-like Domain"/>
    <property type="match status" value="1"/>
</dbReference>
<name>A0A1X7VWG8_AMPQE</name>
<evidence type="ECO:0000313" key="4">
    <source>
        <dbReference type="Proteomes" id="UP000007879"/>
    </source>
</evidence>
<dbReference type="PROSITE" id="PS00061">
    <property type="entry name" value="ADH_SHORT"/>
    <property type="match status" value="1"/>
</dbReference>
<evidence type="ECO:0000256" key="2">
    <source>
        <dbReference type="ARBA" id="ARBA00023002"/>
    </source>
</evidence>
<sequence length="273" mass="29410">MLSRISPFFLLSCRTMSTVGTRKLEGKVAVITASTDGIGYAIADRLAKDGAKIMISSRKQVNVDRAVDTLRTEHGNEAVAGIVCHVGKDEDRKNLISEAISRFGQLHILVSNAAVNPTFGPTLETPEAAWDKIFEVNVKSAAMIAKEAYPHLKKTSGNIVFVSSIGGYEPFNFLGPYSVSKTALFGLTKVLADELAPDNIRVNCLAPGVIKTRFSETLWKNDMIANEALKKISLNRFGEPADCAGAVSFMVSDDACYMTGETVVIGGGMKSRL</sequence>
<dbReference type="GO" id="GO:0004090">
    <property type="term" value="F:carbonyl reductase (NADPH) activity"/>
    <property type="evidence" value="ECO:0007669"/>
    <property type="project" value="TreeGrafter"/>
</dbReference>
<gene>
    <name evidence="3" type="primary">100637653</name>
</gene>
<dbReference type="OrthoDB" id="1669814at2759"/>
<dbReference type="InParanoid" id="A0A1X7VWG8"/>
<keyword evidence="4" id="KW-1185">Reference proteome</keyword>
<organism evidence="3">
    <name type="scientific">Amphimedon queenslandica</name>
    <name type="common">Sponge</name>
    <dbReference type="NCBI Taxonomy" id="400682"/>
    <lineage>
        <taxon>Eukaryota</taxon>
        <taxon>Metazoa</taxon>
        <taxon>Porifera</taxon>
        <taxon>Demospongiae</taxon>
        <taxon>Heteroscleromorpha</taxon>
        <taxon>Haplosclerida</taxon>
        <taxon>Niphatidae</taxon>
        <taxon>Amphimedon</taxon>
    </lineage>
</organism>
<dbReference type="FunFam" id="3.40.50.720:FF:000084">
    <property type="entry name" value="Short-chain dehydrogenase reductase"/>
    <property type="match status" value="1"/>
</dbReference>
<dbReference type="InterPro" id="IPR036291">
    <property type="entry name" value="NAD(P)-bd_dom_sf"/>
</dbReference>
<dbReference type="EnsemblMetazoa" id="XM_003382415.3">
    <property type="protein sequence ID" value="XP_003382463.2"/>
    <property type="gene ID" value="LOC100637653"/>
</dbReference>
<dbReference type="EnsemblMetazoa" id="Aqu2.1.44211_001">
    <property type="protein sequence ID" value="Aqu2.1.44211_001"/>
    <property type="gene ID" value="Aqu2.1.44211"/>
</dbReference>
<dbReference type="InterPro" id="IPR002347">
    <property type="entry name" value="SDR_fam"/>
</dbReference>
<keyword evidence="2" id="KW-0560">Oxidoreductase</keyword>